<feature type="region of interest" description="Disordered" evidence="1">
    <location>
        <begin position="140"/>
        <end position="159"/>
    </location>
</feature>
<keyword evidence="5" id="KW-1185">Reference proteome</keyword>
<dbReference type="InterPro" id="IPR011055">
    <property type="entry name" value="Dup_hybrid_motif"/>
</dbReference>
<dbReference type="SMART" id="SM00257">
    <property type="entry name" value="LysM"/>
    <property type="match status" value="2"/>
</dbReference>
<dbReference type="InterPro" id="IPR050570">
    <property type="entry name" value="Cell_wall_metabolism_enzyme"/>
</dbReference>
<evidence type="ECO:0000256" key="1">
    <source>
        <dbReference type="SAM" id="MobiDB-lite"/>
    </source>
</evidence>
<dbReference type="PANTHER" id="PTHR21666">
    <property type="entry name" value="PEPTIDASE-RELATED"/>
    <property type="match status" value="1"/>
</dbReference>
<dbReference type="InterPro" id="IPR036779">
    <property type="entry name" value="LysM_dom_sf"/>
</dbReference>
<dbReference type="Proteomes" id="UP001589814">
    <property type="component" value="Unassembled WGS sequence"/>
</dbReference>
<dbReference type="Pfam" id="PF01476">
    <property type="entry name" value="LysM"/>
    <property type="match status" value="2"/>
</dbReference>
<protein>
    <submittedName>
        <fullName evidence="4">LysM peptidoglycan-binding domain-containing protein</fullName>
    </submittedName>
</protein>
<dbReference type="InterPro" id="IPR018392">
    <property type="entry name" value="LysM"/>
</dbReference>
<dbReference type="InterPro" id="IPR016047">
    <property type="entry name" value="M23ase_b-sheet_dom"/>
</dbReference>
<dbReference type="PROSITE" id="PS51782">
    <property type="entry name" value="LYSM"/>
    <property type="match status" value="2"/>
</dbReference>
<dbReference type="Pfam" id="PF01551">
    <property type="entry name" value="Peptidase_M23"/>
    <property type="match status" value="1"/>
</dbReference>
<dbReference type="RefSeq" id="WP_156826665.1">
    <property type="nucleotide sequence ID" value="NZ_JBHLVX010000042.1"/>
</dbReference>
<proteinExistence type="predicted"/>
<dbReference type="PANTHER" id="PTHR21666:SF270">
    <property type="entry name" value="MUREIN HYDROLASE ACTIVATOR ENVC"/>
    <property type="match status" value="1"/>
</dbReference>
<accession>A0ABV6G465</accession>
<dbReference type="Gene3D" id="2.70.70.10">
    <property type="entry name" value="Glucose Permease (Domain IIA)"/>
    <property type="match status" value="1"/>
</dbReference>
<feature type="signal peptide" evidence="2">
    <location>
        <begin position="1"/>
        <end position="20"/>
    </location>
</feature>
<comment type="caution">
    <text evidence="4">The sequence shown here is derived from an EMBL/GenBank/DDBJ whole genome shotgun (WGS) entry which is preliminary data.</text>
</comment>
<feature type="domain" description="LysM" evidence="3">
    <location>
        <begin position="91"/>
        <end position="135"/>
    </location>
</feature>
<evidence type="ECO:0000259" key="3">
    <source>
        <dbReference type="PROSITE" id="PS51782"/>
    </source>
</evidence>
<dbReference type="CDD" id="cd00118">
    <property type="entry name" value="LysM"/>
    <property type="match status" value="2"/>
</dbReference>
<evidence type="ECO:0000313" key="5">
    <source>
        <dbReference type="Proteomes" id="UP001589814"/>
    </source>
</evidence>
<name>A0ABV6G465_9GAMM</name>
<evidence type="ECO:0000313" key="4">
    <source>
        <dbReference type="EMBL" id="MFC0268447.1"/>
    </source>
</evidence>
<organism evidence="4 5">
    <name type="scientific">Kushneria aurantia</name>
    <dbReference type="NCBI Taxonomy" id="504092"/>
    <lineage>
        <taxon>Bacteria</taxon>
        <taxon>Pseudomonadati</taxon>
        <taxon>Pseudomonadota</taxon>
        <taxon>Gammaproteobacteria</taxon>
        <taxon>Oceanospirillales</taxon>
        <taxon>Halomonadaceae</taxon>
        <taxon>Kushneria</taxon>
    </lineage>
</organism>
<keyword evidence="2" id="KW-0732">Signal</keyword>
<sequence length="286" mass="30406">MFRPVVILLLLVLLAGCASAPRGGGSSIGPAPQGYTTVRAGDTLSAIAARAGIPLLRLERFNPAVDARDLAIGQRLMLPDQSERAPGNGQYRYRVRAGDTASDIARHFGTSVSRITAANSGLDADRLRIGQMLTVPVGSASASSRSSTATASSGAAPASAIPRDVGPWAWPANNYRIVRRFGPDARGSLQPMLLEVSGDNRARAVAPGRVRFAGTMRQLGGVVIVHHERNLQSVYAQCDNLLVNNGQQVTTGTPICDIRRDGNGRHRLLFDTRLAGRPFNPGQILR</sequence>
<reference evidence="4 5" key="1">
    <citation type="submission" date="2024-09" db="EMBL/GenBank/DDBJ databases">
        <authorList>
            <person name="Sun Q."/>
            <person name="Mori K."/>
        </authorList>
    </citation>
    <scope>NUCLEOTIDE SEQUENCE [LARGE SCALE GENOMIC DNA]</scope>
    <source>
        <strain evidence="4 5">CCM 7415</strain>
    </source>
</reference>
<gene>
    <name evidence="4" type="ORF">ACFFHW_10720</name>
</gene>
<dbReference type="PROSITE" id="PS51257">
    <property type="entry name" value="PROKAR_LIPOPROTEIN"/>
    <property type="match status" value="1"/>
</dbReference>
<dbReference type="EMBL" id="JBHLVX010000042">
    <property type="protein sequence ID" value="MFC0268447.1"/>
    <property type="molecule type" value="Genomic_DNA"/>
</dbReference>
<feature type="domain" description="LysM" evidence="3">
    <location>
        <begin position="34"/>
        <end position="78"/>
    </location>
</feature>
<feature type="chain" id="PRO_5047066493" evidence="2">
    <location>
        <begin position="21"/>
        <end position="286"/>
    </location>
</feature>
<dbReference type="Gene3D" id="3.10.350.10">
    <property type="entry name" value="LysM domain"/>
    <property type="match status" value="2"/>
</dbReference>
<dbReference type="SUPFAM" id="SSF51261">
    <property type="entry name" value="Duplicated hybrid motif"/>
    <property type="match status" value="1"/>
</dbReference>
<dbReference type="SUPFAM" id="SSF54106">
    <property type="entry name" value="LysM domain"/>
    <property type="match status" value="2"/>
</dbReference>
<evidence type="ECO:0000256" key="2">
    <source>
        <dbReference type="SAM" id="SignalP"/>
    </source>
</evidence>
<dbReference type="CDD" id="cd12797">
    <property type="entry name" value="M23_peptidase"/>
    <property type="match status" value="1"/>
</dbReference>